<reference evidence="2 3" key="1">
    <citation type="submission" date="2018-06" db="EMBL/GenBank/DDBJ databases">
        <title>Streptacidiphilus pinicola sp. nov., isolated from pine grove soil.</title>
        <authorList>
            <person name="Roh S.G."/>
            <person name="Park S."/>
            <person name="Kim M.-K."/>
            <person name="Yun B.-R."/>
            <person name="Park J."/>
            <person name="Kim M.J."/>
            <person name="Kim Y.S."/>
            <person name="Kim S.B."/>
        </authorList>
    </citation>
    <scope>NUCLEOTIDE SEQUENCE [LARGE SCALE GENOMIC DNA]</scope>
    <source>
        <strain evidence="2 3">MMS16-CNU450</strain>
    </source>
</reference>
<name>A0A2X0IHK0_9ACTN</name>
<keyword evidence="3" id="KW-1185">Reference proteome</keyword>
<evidence type="ECO:0000256" key="1">
    <source>
        <dbReference type="SAM" id="Phobius"/>
    </source>
</evidence>
<dbReference type="RefSeq" id="WP_111504209.1">
    <property type="nucleotide sequence ID" value="NZ_QKYN01000096.1"/>
</dbReference>
<evidence type="ECO:0000313" key="3">
    <source>
        <dbReference type="Proteomes" id="UP000248889"/>
    </source>
</evidence>
<dbReference type="Proteomes" id="UP000248889">
    <property type="component" value="Unassembled WGS sequence"/>
</dbReference>
<comment type="caution">
    <text evidence="2">The sequence shown here is derived from an EMBL/GenBank/DDBJ whole genome shotgun (WGS) entry which is preliminary data.</text>
</comment>
<keyword evidence="1" id="KW-1133">Transmembrane helix</keyword>
<dbReference type="EMBL" id="QKYN01000096">
    <property type="protein sequence ID" value="RAG83073.1"/>
    <property type="molecule type" value="Genomic_DNA"/>
</dbReference>
<keyword evidence="1" id="KW-0472">Membrane</keyword>
<evidence type="ECO:0000313" key="2">
    <source>
        <dbReference type="EMBL" id="RAG83073.1"/>
    </source>
</evidence>
<sequence length="67" mass="7336">MLAVFLFLLLIAVVFGFLGAIVKGLFWLLIIGCVVFVLAVLFVGLRTGRRLGRREAARKAKHGAAEH</sequence>
<organism evidence="2 3">
    <name type="scientific">Streptacidiphilus pinicola</name>
    <dbReference type="NCBI Taxonomy" id="2219663"/>
    <lineage>
        <taxon>Bacteria</taxon>
        <taxon>Bacillati</taxon>
        <taxon>Actinomycetota</taxon>
        <taxon>Actinomycetes</taxon>
        <taxon>Kitasatosporales</taxon>
        <taxon>Streptomycetaceae</taxon>
        <taxon>Streptacidiphilus</taxon>
    </lineage>
</organism>
<keyword evidence="1" id="KW-0812">Transmembrane</keyword>
<proteinExistence type="predicted"/>
<protein>
    <submittedName>
        <fullName evidence="2">Uncharacterized protein</fullName>
    </submittedName>
</protein>
<dbReference type="AlphaFoldDB" id="A0A2X0IHK0"/>
<feature type="transmembrane region" description="Helical" evidence="1">
    <location>
        <begin position="26"/>
        <end position="45"/>
    </location>
</feature>
<gene>
    <name evidence="2" type="ORF">DN069_24165</name>
</gene>
<accession>A0A2X0IHK0</accession>